<dbReference type="Proteomes" id="UP001299012">
    <property type="component" value="Unassembled WGS sequence"/>
</dbReference>
<protein>
    <submittedName>
        <fullName evidence="5">Phage tail tape measure protein</fullName>
    </submittedName>
</protein>
<feature type="region of interest" description="Disordered" evidence="2">
    <location>
        <begin position="29"/>
        <end position="54"/>
    </location>
</feature>
<dbReference type="Pfam" id="PF10145">
    <property type="entry name" value="PhageMin_Tail"/>
    <property type="match status" value="1"/>
</dbReference>
<feature type="domain" description="Phage tail tape measure protein" evidence="4">
    <location>
        <begin position="165"/>
        <end position="362"/>
    </location>
</feature>
<proteinExistence type="predicted"/>
<organism evidence="5 6">
    <name type="scientific">Streptomyces tricolor</name>
    <dbReference type="NCBI Taxonomy" id="68277"/>
    <lineage>
        <taxon>Bacteria</taxon>
        <taxon>Bacillati</taxon>
        <taxon>Actinomycetota</taxon>
        <taxon>Actinomycetes</taxon>
        <taxon>Kitasatosporales</taxon>
        <taxon>Streptomycetaceae</taxon>
        <taxon>Streptomyces</taxon>
        <taxon>Streptomyces violaceoruber group</taxon>
    </lineage>
</organism>
<keyword evidence="6" id="KW-1185">Reference proteome</keyword>
<evidence type="ECO:0000256" key="1">
    <source>
        <dbReference type="SAM" id="Coils"/>
    </source>
</evidence>
<dbReference type="InterPro" id="IPR010090">
    <property type="entry name" value="Phage_tape_meas"/>
</dbReference>
<feature type="transmembrane region" description="Helical" evidence="3">
    <location>
        <begin position="475"/>
        <end position="501"/>
    </location>
</feature>
<feature type="transmembrane region" description="Helical" evidence="3">
    <location>
        <begin position="448"/>
        <end position="468"/>
    </location>
</feature>
<feature type="coiled-coil region" evidence="1">
    <location>
        <begin position="736"/>
        <end position="766"/>
    </location>
</feature>
<keyword evidence="1" id="KW-0175">Coiled coil</keyword>
<evidence type="ECO:0000256" key="3">
    <source>
        <dbReference type="SAM" id="Phobius"/>
    </source>
</evidence>
<evidence type="ECO:0000313" key="5">
    <source>
        <dbReference type="EMBL" id="MCG0062234.1"/>
    </source>
</evidence>
<comment type="caution">
    <text evidence="5">The sequence shown here is derived from an EMBL/GenBank/DDBJ whole genome shotgun (WGS) entry which is preliminary data.</text>
</comment>
<accession>A0ABS9J9K8</accession>
<evidence type="ECO:0000313" key="6">
    <source>
        <dbReference type="Proteomes" id="UP001299012"/>
    </source>
</evidence>
<dbReference type="EMBL" id="JAKKZF010000005">
    <property type="protein sequence ID" value="MCG0062234.1"/>
    <property type="molecule type" value="Genomic_DNA"/>
</dbReference>
<name>A0ABS9J9K8_9ACTN</name>
<gene>
    <name evidence="5" type="ORF">L0F81_02845</name>
</gene>
<reference evidence="5 6" key="1">
    <citation type="submission" date="2022-01" db="EMBL/GenBank/DDBJ databases">
        <title>Draft Genome Sequences of Seven Type Strains of the Genus Streptomyces.</title>
        <authorList>
            <person name="Aziz S."/>
            <person name="Coretto E."/>
            <person name="Chronakova A."/>
            <person name="Sproer C."/>
            <person name="Huber K."/>
            <person name="Nouioui I."/>
            <person name="Gross H."/>
        </authorList>
    </citation>
    <scope>NUCLEOTIDE SEQUENCE [LARGE SCALE GENOMIC DNA]</scope>
    <source>
        <strain evidence="5 6">DSM 41685</strain>
    </source>
</reference>
<evidence type="ECO:0000256" key="2">
    <source>
        <dbReference type="SAM" id="MobiDB-lite"/>
    </source>
</evidence>
<keyword evidence="3" id="KW-0472">Membrane</keyword>
<keyword evidence="3" id="KW-1133">Transmembrane helix</keyword>
<sequence length="1016" mass="104717">MALTVGELNAILSVDDRAVDPALRRAEDAMRQTGQRMGDDADRAGRQAGEQLGDGIVRSADGRLRDARGRFVAAGRRIGDDVGDGATDGAEEGGDEAASALEGGLEQVKGLIIGGVIGAALMQGLTQAIEQGQITGRLAAQLGKTPTEAQRYGKLAGELYADAVTADFQTAADAISAVMRAGIAPQDATNAQLKSIATNVADLATTFELDLGQTANAVGQMIKTGLAKDGREAVDALTAGLQQMGPRADDIVDTFNEYSTIFRQLGIDGTTATGLLSQGLKAGARDTDVVADSLKELVLITQGGGKTVDEAFKKIGLNGADMQKAFSEGGPKARAALDKVFDGLRGVGSESDRQAIALALFGTKSEDVQRALFSLDPSKATDTLGQVGGAADRMGDSLRDNAGAKVEQFKRGMQQGVVDFLGTTVIPGLMGFYSFLQGHEGEVKAAAVVIGAVLLPVIVTLGVQALIAGGRMAAAWVMALGPIGWIGLAIGALVVLVLGYWDEVRGGTLAAWDWVVGKVSSAKDSVLNTISGLGQIPGQVSGYFGQAKDWAVAKLAALLAWLAGLPGRTGSALAALGPVLVGRASSAFGSMRAAAVAKALALVAYMVGLPGRISKAIGNLGGLLVSKGAAVVQGLWNGIKSMGSWLKSQLISWAKSAIPGPIAKALGIHSPSRVTAAQGRWIARGLIEGLTGSEKQVKAASGKLADIIADGLKPGRARTRALGIVSAGTKQLLRLARDEERVAARLKDAQKKLADQVAARDKLAADVRKGILDAANITGQSGSQSPEGILARLQRGRKAAELFAKNLAALKKKGVRSDLLQQIAQAGVEQGSAVAASLASATPAQIKAINNEQAKLAKAAGAAGNAAADAMYGAGVRAAQGLVKGLKDEQAAIERQMLKIAKGMSKSIRRALGIKSPSRVMARVGAYTAEGLRRGIESGRRAVNRSMAGLVSTPTPRELAVSSAASAATAAAGGARRVVNNTTNTTYNLTHRQMTIRDLETLQRRQDALARVGRPR</sequence>
<evidence type="ECO:0000259" key="4">
    <source>
        <dbReference type="Pfam" id="PF10145"/>
    </source>
</evidence>
<dbReference type="RefSeq" id="WP_237480942.1">
    <property type="nucleotide sequence ID" value="NZ_JAKKZF010000005.1"/>
</dbReference>
<keyword evidence="3" id="KW-0812">Transmembrane</keyword>